<keyword evidence="2" id="KW-1185">Reference proteome</keyword>
<dbReference type="Proteomes" id="UP001201549">
    <property type="component" value="Unassembled WGS sequence"/>
</dbReference>
<protein>
    <submittedName>
        <fullName evidence="1">DUF1456 family protein</fullName>
    </submittedName>
</protein>
<dbReference type="Pfam" id="PF07308">
    <property type="entry name" value="DUF1456"/>
    <property type="match status" value="2"/>
</dbReference>
<evidence type="ECO:0000313" key="1">
    <source>
        <dbReference type="EMBL" id="MCS4558299.1"/>
    </source>
</evidence>
<gene>
    <name evidence="1" type="ORF">L9G74_17805</name>
</gene>
<comment type="caution">
    <text evidence="1">The sequence shown here is derived from an EMBL/GenBank/DDBJ whole genome shotgun (WGS) entry which is preliminary data.</text>
</comment>
<accession>A0ABT2FPM3</accession>
<dbReference type="PANTHER" id="PTHR37805">
    <property type="entry name" value="CYTOPLASMIC PROTEIN-RELATED"/>
    <property type="match status" value="1"/>
</dbReference>
<reference evidence="2" key="2">
    <citation type="submission" date="2023-07" db="EMBL/GenBank/DDBJ databases">
        <title>Shewanella mangrovi sp. nov., an acetaldehyde- degrading bacterium isolated from mangrove sediment.</title>
        <authorList>
            <person name="Liu Y."/>
        </authorList>
    </citation>
    <scope>NUCLEOTIDE SEQUENCE [LARGE SCALE GENOMIC DNA]</scope>
    <source>
        <strain evidence="2">C32</strain>
    </source>
</reference>
<organism evidence="1 2">
    <name type="scientific">Shewanella electrica</name>
    <dbReference type="NCBI Taxonomy" id="515560"/>
    <lineage>
        <taxon>Bacteria</taxon>
        <taxon>Pseudomonadati</taxon>
        <taxon>Pseudomonadota</taxon>
        <taxon>Gammaproteobacteria</taxon>
        <taxon>Alteromonadales</taxon>
        <taxon>Shewanellaceae</taxon>
        <taxon>Shewanella</taxon>
    </lineage>
</organism>
<sequence length="155" mass="18209">MTNNDILRRLRYALNIHDSKMIRMFARVHREIEPELLVAIMKKEDEQDYRPCDNRTLCQFLDALIIEKRGLKPGAGIPQPSNDLNNNLILKKLRIALQLKEEDFIEMLALADFRLTKTELSAFFRNPEQKNYRYCGDQVMRNLLKGMSLKLRGKS</sequence>
<dbReference type="InterPro" id="IPR009921">
    <property type="entry name" value="YehS-like"/>
</dbReference>
<dbReference type="EMBL" id="JAKOGG010000018">
    <property type="protein sequence ID" value="MCS4558299.1"/>
    <property type="molecule type" value="Genomic_DNA"/>
</dbReference>
<evidence type="ECO:0000313" key="2">
    <source>
        <dbReference type="Proteomes" id="UP001201549"/>
    </source>
</evidence>
<reference evidence="1 2" key="1">
    <citation type="submission" date="2022-02" db="EMBL/GenBank/DDBJ databases">
        <authorList>
            <person name="Zhuang L."/>
        </authorList>
    </citation>
    <scope>NUCLEOTIDE SEQUENCE [LARGE SCALE GENOMIC DNA]</scope>
    <source>
        <strain evidence="1 2">C32</strain>
    </source>
</reference>
<name>A0ABT2FPM3_9GAMM</name>
<dbReference type="RefSeq" id="WP_238898114.1">
    <property type="nucleotide sequence ID" value="NZ_JAKOGG010000018.1"/>
</dbReference>
<proteinExistence type="predicted"/>
<dbReference type="PANTHER" id="PTHR37805:SF1">
    <property type="entry name" value="CYTOPLASMIC PROTEIN"/>
    <property type="match status" value="1"/>
</dbReference>